<organism evidence="5">
    <name type="scientific">marine sediment metagenome</name>
    <dbReference type="NCBI Taxonomy" id="412755"/>
    <lineage>
        <taxon>unclassified sequences</taxon>
        <taxon>metagenomes</taxon>
        <taxon>ecological metagenomes</taxon>
    </lineage>
</organism>
<evidence type="ECO:0000256" key="2">
    <source>
        <dbReference type="ARBA" id="ARBA00023054"/>
    </source>
</evidence>
<dbReference type="InterPro" id="IPR050465">
    <property type="entry name" value="UPF0194_transport"/>
</dbReference>
<protein>
    <recommendedName>
        <fullName evidence="6">Membrane fusion protein biotin-lipoyl like domain-containing protein</fullName>
    </recommendedName>
</protein>
<evidence type="ECO:0000256" key="1">
    <source>
        <dbReference type="ARBA" id="ARBA00004196"/>
    </source>
</evidence>
<evidence type="ECO:0000256" key="4">
    <source>
        <dbReference type="SAM" id="MobiDB-lite"/>
    </source>
</evidence>
<gene>
    <name evidence="5" type="ORF">S03H2_23983</name>
</gene>
<sequence>VGDYVEANQVLATLEKTSLPQNVIMAQADLVNAQKALEDLYSNSKTSKTEAMKAISNFTKSERDAQYQLDNYTVPSNQSDFETMEALNVMEERLNEARQAFEPYRYLSSSNQTRQKLKDVLEVAQSDYDSSVKRLEYEYELEVAKDNLAKAKDDYETWKDGPDPSDITAAEARVAAAEATLKQAWIEAPFDGTITNAKPQPGDQVAPNMEAF</sequence>
<dbReference type="GO" id="GO:0030313">
    <property type="term" value="C:cell envelope"/>
    <property type="evidence" value="ECO:0007669"/>
    <property type="project" value="UniProtKB-SubCell"/>
</dbReference>
<evidence type="ECO:0000256" key="3">
    <source>
        <dbReference type="SAM" id="Coils"/>
    </source>
</evidence>
<feature type="non-terminal residue" evidence="5">
    <location>
        <position position="1"/>
    </location>
</feature>
<keyword evidence="2 3" id="KW-0175">Coiled coil</keyword>
<evidence type="ECO:0000313" key="5">
    <source>
        <dbReference type="EMBL" id="GAH34152.1"/>
    </source>
</evidence>
<dbReference type="PANTHER" id="PTHR32347:SF14">
    <property type="entry name" value="EFFLUX SYSTEM COMPONENT YKNX-RELATED"/>
    <property type="match status" value="1"/>
</dbReference>
<feature type="coiled-coil region" evidence="3">
    <location>
        <begin position="134"/>
        <end position="161"/>
    </location>
</feature>
<dbReference type="EMBL" id="BARU01013211">
    <property type="protein sequence ID" value="GAH34152.1"/>
    <property type="molecule type" value="Genomic_DNA"/>
</dbReference>
<dbReference type="Gene3D" id="1.10.287.470">
    <property type="entry name" value="Helix hairpin bin"/>
    <property type="match status" value="1"/>
</dbReference>
<accession>X1ENL2</accession>
<comment type="subcellular location">
    <subcellularLocation>
        <location evidence="1">Cell envelope</location>
    </subcellularLocation>
</comment>
<dbReference type="PANTHER" id="PTHR32347">
    <property type="entry name" value="EFFLUX SYSTEM COMPONENT YKNX-RELATED"/>
    <property type="match status" value="1"/>
</dbReference>
<evidence type="ECO:0008006" key="6">
    <source>
        <dbReference type="Google" id="ProtNLM"/>
    </source>
</evidence>
<dbReference type="AlphaFoldDB" id="X1ENL2"/>
<feature type="region of interest" description="Disordered" evidence="4">
    <location>
        <begin position="192"/>
        <end position="212"/>
    </location>
</feature>
<feature type="non-terminal residue" evidence="5">
    <location>
        <position position="212"/>
    </location>
</feature>
<name>X1ENL2_9ZZZZ</name>
<proteinExistence type="predicted"/>
<dbReference type="Gene3D" id="2.40.50.100">
    <property type="match status" value="1"/>
</dbReference>
<reference evidence="5" key="1">
    <citation type="journal article" date="2014" name="Front. Microbiol.">
        <title>High frequency of phylogenetically diverse reductive dehalogenase-homologous genes in deep subseafloor sedimentary metagenomes.</title>
        <authorList>
            <person name="Kawai M."/>
            <person name="Futagami T."/>
            <person name="Toyoda A."/>
            <person name="Takaki Y."/>
            <person name="Nishi S."/>
            <person name="Hori S."/>
            <person name="Arai W."/>
            <person name="Tsubouchi T."/>
            <person name="Morono Y."/>
            <person name="Uchiyama I."/>
            <person name="Ito T."/>
            <person name="Fujiyama A."/>
            <person name="Inagaki F."/>
            <person name="Takami H."/>
        </authorList>
    </citation>
    <scope>NUCLEOTIDE SEQUENCE</scope>
    <source>
        <strain evidence="5">Expedition CK06-06</strain>
    </source>
</reference>
<comment type="caution">
    <text evidence="5">The sequence shown here is derived from an EMBL/GenBank/DDBJ whole genome shotgun (WGS) entry which is preliminary data.</text>
</comment>
<dbReference type="SUPFAM" id="SSF111369">
    <property type="entry name" value="HlyD-like secretion proteins"/>
    <property type="match status" value="1"/>
</dbReference>